<evidence type="ECO:0000256" key="5">
    <source>
        <dbReference type="ARBA" id="ARBA00022692"/>
    </source>
</evidence>
<protein>
    <recommendedName>
        <fullName evidence="3 9">Flagellar biosynthetic protein FliR</fullName>
    </recommendedName>
</protein>
<accession>A0A285R4W8</accession>
<comment type="function">
    <text evidence="1 10">Role in flagellar biosynthesis.</text>
</comment>
<sequence length="257" mass="27627">MSFDISLLPQVALLFMLLFARLGTMLMLMPALGEGSIPPNIRLAVALLLTLVFYPVAAPLYSVDATMPLPRIGVLLASEFAIGFFIGLGARLITYVLSIAGMIIANQSGLAFAMATDPTMDGQQGAVIGSFLSLLGITLIFAFDLHYLVIAAMNDSFQLFPPGNGIPVGDMAELATMLTAELFSIAIRIAAPFIVVGLVFYFGLGLLNKLMPQMQIFFIAMPLNIAIGGLMLFSLLVTMMMWYLSHFETALGRFIAG</sequence>
<evidence type="ECO:0000256" key="8">
    <source>
        <dbReference type="ARBA" id="ARBA00023143"/>
    </source>
</evidence>
<dbReference type="InterPro" id="IPR006303">
    <property type="entry name" value="FliR"/>
</dbReference>
<dbReference type="PANTHER" id="PTHR30065:SF8">
    <property type="entry name" value="FLAGELLAR BIOSYNTHETIC PROTEIN FLIR"/>
    <property type="match status" value="1"/>
</dbReference>
<evidence type="ECO:0000256" key="9">
    <source>
        <dbReference type="NCBIfam" id="TIGR01400"/>
    </source>
</evidence>
<keyword evidence="5 10" id="KW-0812">Transmembrane</keyword>
<keyword evidence="11" id="KW-0969">Cilium</keyword>
<feature type="transmembrane region" description="Helical" evidence="10">
    <location>
        <begin position="216"/>
        <end position="244"/>
    </location>
</feature>
<feature type="transmembrane region" description="Helical" evidence="10">
    <location>
        <begin position="43"/>
        <end position="61"/>
    </location>
</feature>
<dbReference type="NCBIfam" id="TIGR01400">
    <property type="entry name" value="fliR"/>
    <property type="match status" value="1"/>
</dbReference>
<dbReference type="STRING" id="538381.GCA_001696535_01143"/>
<keyword evidence="12" id="KW-1185">Reference proteome</keyword>
<comment type="subcellular location">
    <subcellularLocation>
        <location evidence="10">Cell membrane</location>
        <topology evidence="10">Multi-pass membrane protein</topology>
    </subcellularLocation>
    <subcellularLocation>
        <location evidence="10">Bacterial flagellum basal body</location>
    </subcellularLocation>
</comment>
<proteinExistence type="inferred from homology"/>
<feature type="transmembrane region" description="Helical" evidence="10">
    <location>
        <begin position="12"/>
        <end position="31"/>
    </location>
</feature>
<keyword evidence="7 10" id="KW-0472">Membrane</keyword>
<feature type="transmembrane region" description="Helical" evidence="10">
    <location>
        <begin position="182"/>
        <end position="204"/>
    </location>
</feature>
<evidence type="ECO:0000256" key="1">
    <source>
        <dbReference type="ARBA" id="ARBA00002578"/>
    </source>
</evidence>
<reference evidence="11 12" key="1">
    <citation type="submission" date="2017-08" db="EMBL/GenBank/DDBJ databases">
        <authorList>
            <person name="de Groot N.N."/>
        </authorList>
    </citation>
    <scope>NUCLEOTIDE SEQUENCE [LARGE SCALE GENOMIC DNA]</scope>
    <source>
        <strain evidence="11 12">USBA 352</strain>
    </source>
</reference>
<dbReference type="InterPro" id="IPR002010">
    <property type="entry name" value="T3SS_IM_R"/>
</dbReference>
<evidence type="ECO:0000256" key="2">
    <source>
        <dbReference type="ARBA" id="ARBA00009772"/>
    </source>
</evidence>
<evidence type="ECO:0000256" key="4">
    <source>
        <dbReference type="ARBA" id="ARBA00022475"/>
    </source>
</evidence>
<dbReference type="GO" id="GO:0009425">
    <property type="term" value="C:bacterial-type flagellum basal body"/>
    <property type="evidence" value="ECO:0007669"/>
    <property type="project" value="UniProtKB-SubCell"/>
</dbReference>
<name>A0A285R4W8_9HYPH</name>
<feature type="transmembrane region" description="Helical" evidence="10">
    <location>
        <begin position="81"/>
        <end position="105"/>
    </location>
</feature>
<dbReference type="OrthoDB" id="9779817at2"/>
<dbReference type="Proteomes" id="UP000219331">
    <property type="component" value="Unassembled WGS sequence"/>
</dbReference>
<keyword evidence="11" id="KW-0966">Cell projection</keyword>
<evidence type="ECO:0000256" key="6">
    <source>
        <dbReference type="ARBA" id="ARBA00022989"/>
    </source>
</evidence>
<dbReference type="EMBL" id="OBML01000001">
    <property type="protein sequence ID" value="SOB89153.1"/>
    <property type="molecule type" value="Genomic_DNA"/>
</dbReference>
<dbReference type="PRINTS" id="PR00953">
    <property type="entry name" value="TYPE3IMRPROT"/>
</dbReference>
<comment type="similarity">
    <text evidence="2 10">Belongs to the FliR/MopE/SpaR family.</text>
</comment>
<evidence type="ECO:0000256" key="3">
    <source>
        <dbReference type="ARBA" id="ARBA00021717"/>
    </source>
</evidence>
<dbReference type="PANTHER" id="PTHR30065">
    <property type="entry name" value="FLAGELLAR BIOSYNTHETIC PROTEIN FLIR"/>
    <property type="match status" value="1"/>
</dbReference>
<keyword evidence="11" id="KW-0282">Flagellum</keyword>
<keyword evidence="8 10" id="KW-0975">Bacterial flagellum</keyword>
<dbReference type="RefSeq" id="WP_067216987.1">
    <property type="nucleotide sequence ID" value="NZ_MBQE01000001.1"/>
</dbReference>
<dbReference type="Pfam" id="PF01311">
    <property type="entry name" value="Bac_export_1"/>
    <property type="match status" value="1"/>
</dbReference>
<gene>
    <name evidence="11" type="ORF">SAMN05421512_10161</name>
</gene>
<dbReference type="AlphaFoldDB" id="A0A285R4W8"/>
<evidence type="ECO:0000313" key="11">
    <source>
        <dbReference type="EMBL" id="SOB89153.1"/>
    </source>
</evidence>
<keyword evidence="6 10" id="KW-1133">Transmembrane helix</keyword>
<organism evidence="11 12">
    <name type="scientific">Stappia indica</name>
    <dbReference type="NCBI Taxonomy" id="538381"/>
    <lineage>
        <taxon>Bacteria</taxon>
        <taxon>Pseudomonadati</taxon>
        <taxon>Pseudomonadota</taxon>
        <taxon>Alphaproteobacteria</taxon>
        <taxon>Hyphomicrobiales</taxon>
        <taxon>Stappiaceae</taxon>
        <taxon>Stappia</taxon>
    </lineage>
</organism>
<feature type="transmembrane region" description="Helical" evidence="10">
    <location>
        <begin position="126"/>
        <end position="150"/>
    </location>
</feature>
<dbReference type="GO" id="GO:0005886">
    <property type="term" value="C:plasma membrane"/>
    <property type="evidence" value="ECO:0007669"/>
    <property type="project" value="UniProtKB-SubCell"/>
</dbReference>
<evidence type="ECO:0000256" key="7">
    <source>
        <dbReference type="ARBA" id="ARBA00023136"/>
    </source>
</evidence>
<keyword evidence="4 10" id="KW-1003">Cell membrane</keyword>
<dbReference type="GO" id="GO:0044780">
    <property type="term" value="P:bacterial-type flagellum assembly"/>
    <property type="evidence" value="ECO:0007669"/>
    <property type="project" value="UniProtKB-UniRule"/>
</dbReference>
<evidence type="ECO:0000313" key="12">
    <source>
        <dbReference type="Proteomes" id="UP000219331"/>
    </source>
</evidence>
<dbReference type="GO" id="GO:0006605">
    <property type="term" value="P:protein targeting"/>
    <property type="evidence" value="ECO:0007669"/>
    <property type="project" value="UniProtKB-UniRule"/>
</dbReference>
<evidence type="ECO:0000256" key="10">
    <source>
        <dbReference type="RuleBase" id="RU362071"/>
    </source>
</evidence>